<dbReference type="Proteomes" id="UP000782554">
    <property type="component" value="Unassembled WGS sequence"/>
</dbReference>
<dbReference type="RefSeq" id="WP_221602100.1">
    <property type="nucleotide sequence ID" value="NZ_JAIGNU010000001.1"/>
</dbReference>
<feature type="region of interest" description="Disordered" evidence="1">
    <location>
        <begin position="1"/>
        <end position="21"/>
    </location>
</feature>
<comment type="caution">
    <text evidence="3">The sequence shown here is derived from an EMBL/GenBank/DDBJ whole genome shotgun (WGS) entry which is preliminary data.</text>
</comment>
<protein>
    <recommendedName>
        <fullName evidence="5">J domain-containing protein</fullName>
    </recommendedName>
</protein>
<sequence length="402" mass="43412">MASSAARRPGTRPLTGRAAGSWPWSELGIAETADKEAILEAYRTKIGRIDRSSPISAYTRLSEAREKALSLAAQSPTVVEGEGTPHALAAPLEPLDGQPTEQEADAAQQASEARSVYVDAGVADAARDTDSGGPWLDDSKDARREEYSQQWSAGFSQTVDRWRMVALGIFAILFLVVKLVALVRGDEPETAYPQSAEEVLADEEKVARAAPVVPELFGNGYSMATLRATNPDLAAVIVHAAHNQFATTDIESARGVLRTVIIYARPAMERDMLIEETAVYLMWLRSAEAAQDGSCRDVTGHSFFDGLPKLSPDDLEKEQAFARKFAQGGSYGNDDDIHNRALPPVPGWALVEAEKKTGLDRAVIGAALEDLAHPERCRVTIAVLEALLAQPDDVPERLLIGL</sequence>
<keyword evidence="4" id="KW-1185">Reference proteome</keyword>
<evidence type="ECO:0000256" key="2">
    <source>
        <dbReference type="SAM" id="Phobius"/>
    </source>
</evidence>
<accession>A0ABS7JU07</accession>
<reference evidence="3 4" key="1">
    <citation type="submission" date="2021-08" db="EMBL/GenBank/DDBJ databases">
        <title>Comparative Genomics Analysis of the Genus Qipengyuania Reveals Extensive Genetic Diversity and Metabolic Versatility, Including the Description of Fifteen Novel Species.</title>
        <authorList>
            <person name="Liu Y."/>
        </authorList>
    </citation>
    <scope>NUCLEOTIDE SEQUENCE [LARGE SCALE GENOMIC DNA]</scope>
    <source>
        <strain evidence="3 4">YG27</strain>
    </source>
</reference>
<keyword evidence="2" id="KW-0812">Transmembrane</keyword>
<feature type="transmembrane region" description="Helical" evidence="2">
    <location>
        <begin position="164"/>
        <end position="183"/>
    </location>
</feature>
<dbReference type="EMBL" id="JAIGNU010000001">
    <property type="protein sequence ID" value="MBX7501145.1"/>
    <property type="molecule type" value="Genomic_DNA"/>
</dbReference>
<keyword evidence="2" id="KW-1133">Transmembrane helix</keyword>
<evidence type="ECO:0000313" key="4">
    <source>
        <dbReference type="Proteomes" id="UP000782554"/>
    </source>
</evidence>
<keyword evidence="2" id="KW-0472">Membrane</keyword>
<organism evidence="3 4">
    <name type="scientific">Qipengyuania mesophila</name>
    <dbReference type="NCBI Taxonomy" id="2867246"/>
    <lineage>
        <taxon>Bacteria</taxon>
        <taxon>Pseudomonadati</taxon>
        <taxon>Pseudomonadota</taxon>
        <taxon>Alphaproteobacteria</taxon>
        <taxon>Sphingomonadales</taxon>
        <taxon>Erythrobacteraceae</taxon>
        <taxon>Qipengyuania</taxon>
    </lineage>
</organism>
<evidence type="ECO:0000256" key="1">
    <source>
        <dbReference type="SAM" id="MobiDB-lite"/>
    </source>
</evidence>
<evidence type="ECO:0000313" key="3">
    <source>
        <dbReference type="EMBL" id="MBX7501145.1"/>
    </source>
</evidence>
<evidence type="ECO:0008006" key="5">
    <source>
        <dbReference type="Google" id="ProtNLM"/>
    </source>
</evidence>
<feature type="region of interest" description="Disordered" evidence="1">
    <location>
        <begin position="88"/>
        <end position="111"/>
    </location>
</feature>
<name>A0ABS7JU07_9SPHN</name>
<gene>
    <name evidence="3" type="ORF">K3181_06795</name>
</gene>
<proteinExistence type="predicted"/>